<dbReference type="EMBL" id="BGPR01008922">
    <property type="protein sequence ID" value="GBN36918.1"/>
    <property type="molecule type" value="Genomic_DNA"/>
</dbReference>
<dbReference type="AlphaFoldDB" id="A0A4Y2NBV1"/>
<protein>
    <submittedName>
        <fullName evidence="2">Uncharacterized protein</fullName>
    </submittedName>
</protein>
<evidence type="ECO:0000313" key="3">
    <source>
        <dbReference type="Proteomes" id="UP000499080"/>
    </source>
</evidence>
<gene>
    <name evidence="2" type="ORF">AVEN_87532_1</name>
</gene>
<reference evidence="2 3" key="1">
    <citation type="journal article" date="2019" name="Sci. Rep.">
        <title>Orb-weaving spider Araneus ventricosus genome elucidates the spidroin gene catalogue.</title>
        <authorList>
            <person name="Kono N."/>
            <person name="Nakamura H."/>
            <person name="Ohtoshi R."/>
            <person name="Moran D.A.P."/>
            <person name="Shinohara A."/>
            <person name="Yoshida Y."/>
            <person name="Fujiwara M."/>
            <person name="Mori M."/>
            <person name="Tomita M."/>
            <person name="Arakawa K."/>
        </authorList>
    </citation>
    <scope>NUCLEOTIDE SEQUENCE [LARGE SCALE GENOMIC DNA]</scope>
</reference>
<keyword evidence="3" id="KW-1185">Reference proteome</keyword>
<name>A0A4Y2NBV1_ARAVE</name>
<evidence type="ECO:0000313" key="2">
    <source>
        <dbReference type="EMBL" id="GBN36918.1"/>
    </source>
</evidence>
<sequence>MTIPILLANLKNCCESSSWKSGATPYSPDSAPNLGSKHLPGTRFSSDSDVKTCLTRFGRNHVMSIKPILDIWAVRYGSRLPAA</sequence>
<accession>A0A4Y2NBV1</accession>
<proteinExistence type="predicted"/>
<dbReference type="Proteomes" id="UP000499080">
    <property type="component" value="Unassembled WGS sequence"/>
</dbReference>
<organism evidence="2 3">
    <name type="scientific">Araneus ventricosus</name>
    <name type="common">Orbweaver spider</name>
    <name type="synonym">Epeira ventricosa</name>
    <dbReference type="NCBI Taxonomy" id="182803"/>
    <lineage>
        <taxon>Eukaryota</taxon>
        <taxon>Metazoa</taxon>
        <taxon>Ecdysozoa</taxon>
        <taxon>Arthropoda</taxon>
        <taxon>Chelicerata</taxon>
        <taxon>Arachnida</taxon>
        <taxon>Araneae</taxon>
        <taxon>Araneomorphae</taxon>
        <taxon>Entelegynae</taxon>
        <taxon>Araneoidea</taxon>
        <taxon>Araneidae</taxon>
        <taxon>Araneus</taxon>
    </lineage>
</organism>
<comment type="caution">
    <text evidence="2">The sequence shown here is derived from an EMBL/GenBank/DDBJ whole genome shotgun (WGS) entry which is preliminary data.</text>
</comment>
<feature type="region of interest" description="Disordered" evidence="1">
    <location>
        <begin position="18"/>
        <end position="42"/>
    </location>
</feature>
<evidence type="ECO:0000256" key="1">
    <source>
        <dbReference type="SAM" id="MobiDB-lite"/>
    </source>
</evidence>